<proteinExistence type="predicted"/>
<dbReference type="InterPro" id="IPR016186">
    <property type="entry name" value="C-type_lectin-like/link_sf"/>
</dbReference>
<comment type="caution">
    <text evidence="1">The sequence shown here is derived from an EMBL/GenBank/DDBJ whole genome shotgun (WGS) entry which is preliminary data.</text>
</comment>
<dbReference type="InterPro" id="IPR016187">
    <property type="entry name" value="CTDL_fold"/>
</dbReference>
<dbReference type="SUPFAM" id="SSF56436">
    <property type="entry name" value="C-type lectin-like"/>
    <property type="match status" value="1"/>
</dbReference>
<evidence type="ECO:0000313" key="1">
    <source>
        <dbReference type="EMBL" id="CAI5450480.1"/>
    </source>
</evidence>
<organism evidence="1 2">
    <name type="scientific">Caenorhabditis angaria</name>
    <dbReference type="NCBI Taxonomy" id="860376"/>
    <lineage>
        <taxon>Eukaryota</taxon>
        <taxon>Metazoa</taxon>
        <taxon>Ecdysozoa</taxon>
        <taxon>Nematoda</taxon>
        <taxon>Chromadorea</taxon>
        <taxon>Rhabditida</taxon>
        <taxon>Rhabditina</taxon>
        <taxon>Rhabditomorpha</taxon>
        <taxon>Rhabditoidea</taxon>
        <taxon>Rhabditidae</taxon>
        <taxon>Peloderinae</taxon>
        <taxon>Caenorhabditis</taxon>
    </lineage>
</organism>
<dbReference type="PANTHER" id="PTHR23124">
    <property type="entry name" value="C-TYPE LECTIN DOMAIN-CONTAINING PROTEIN-RELATED-RELATED"/>
    <property type="match status" value="1"/>
</dbReference>
<dbReference type="AlphaFoldDB" id="A0A9P1ISI0"/>
<name>A0A9P1ISI0_9PELO</name>
<evidence type="ECO:0008006" key="3">
    <source>
        <dbReference type="Google" id="ProtNLM"/>
    </source>
</evidence>
<dbReference type="Proteomes" id="UP001152747">
    <property type="component" value="Unassembled WGS sequence"/>
</dbReference>
<gene>
    <name evidence="1" type="ORF">CAMP_LOCUS13117</name>
</gene>
<accession>A0A9P1ISI0</accession>
<dbReference type="Gene3D" id="3.10.100.10">
    <property type="entry name" value="Mannose-Binding Protein A, subunit A"/>
    <property type="match status" value="1"/>
</dbReference>
<keyword evidence="2" id="KW-1185">Reference proteome</keyword>
<dbReference type="EMBL" id="CANHGI010000005">
    <property type="protein sequence ID" value="CAI5450480.1"/>
    <property type="molecule type" value="Genomic_DNA"/>
</dbReference>
<protein>
    <recommendedName>
        <fullName evidence="3">C-type lectin domain-containing protein</fullName>
    </recommendedName>
</protein>
<evidence type="ECO:0000313" key="2">
    <source>
        <dbReference type="Proteomes" id="UP001152747"/>
    </source>
</evidence>
<sequence length="191" mass="22039">MIVWKLLLELRETPPVQKPVPLPFPKSIYPVIYQTCPDGYKQFTRTRGIWCMKLYKFDNKTKYDLSYCNQYSAYPTGFDNSDEVVYITSEIVSNSMLKMDVAIDGSRKSSCYNSTIVWCDDYEWSNDYTNYPTYINWTASSPSRWITTTQENKLAIRIDAETNLVDICNDIAAIANVYGFVCGAPLGNWEQ</sequence>
<reference evidence="1" key="1">
    <citation type="submission" date="2022-11" db="EMBL/GenBank/DDBJ databases">
        <authorList>
            <person name="Kikuchi T."/>
        </authorList>
    </citation>
    <scope>NUCLEOTIDE SEQUENCE</scope>
    <source>
        <strain evidence="1">PS1010</strain>
    </source>
</reference>